<sequence length="93" mass="10398">MNTVEKPVSSITYAMSTSLYYILLESHTLISKTNRQSALLHFHFLDIPFTQDFNVPNRLADMVHVTCLFTILTGVVLLGFDDPAPTEAADPQL</sequence>
<organism evidence="1 2">
    <name type="scientific">Patellaria atrata CBS 101060</name>
    <dbReference type="NCBI Taxonomy" id="1346257"/>
    <lineage>
        <taxon>Eukaryota</taxon>
        <taxon>Fungi</taxon>
        <taxon>Dikarya</taxon>
        <taxon>Ascomycota</taxon>
        <taxon>Pezizomycotina</taxon>
        <taxon>Dothideomycetes</taxon>
        <taxon>Dothideomycetes incertae sedis</taxon>
        <taxon>Patellariales</taxon>
        <taxon>Patellariaceae</taxon>
        <taxon>Patellaria</taxon>
    </lineage>
</organism>
<proteinExistence type="predicted"/>
<protein>
    <submittedName>
        <fullName evidence="1">Uncharacterized protein</fullName>
    </submittedName>
</protein>
<keyword evidence="2" id="KW-1185">Reference proteome</keyword>
<evidence type="ECO:0000313" key="1">
    <source>
        <dbReference type="EMBL" id="KAF2835723.1"/>
    </source>
</evidence>
<name>A0A9P4VLN0_9PEZI</name>
<dbReference type="EMBL" id="MU006107">
    <property type="protein sequence ID" value="KAF2835723.1"/>
    <property type="molecule type" value="Genomic_DNA"/>
</dbReference>
<dbReference type="AlphaFoldDB" id="A0A9P4VLN0"/>
<reference evidence="1" key="1">
    <citation type="journal article" date="2020" name="Stud. Mycol.">
        <title>101 Dothideomycetes genomes: a test case for predicting lifestyles and emergence of pathogens.</title>
        <authorList>
            <person name="Haridas S."/>
            <person name="Albert R."/>
            <person name="Binder M."/>
            <person name="Bloem J."/>
            <person name="Labutti K."/>
            <person name="Salamov A."/>
            <person name="Andreopoulos B."/>
            <person name="Baker S."/>
            <person name="Barry K."/>
            <person name="Bills G."/>
            <person name="Bluhm B."/>
            <person name="Cannon C."/>
            <person name="Castanera R."/>
            <person name="Culley D."/>
            <person name="Daum C."/>
            <person name="Ezra D."/>
            <person name="Gonzalez J."/>
            <person name="Henrissat B."/>
            <person name="Kuo A."/>
            <person name="Liang C."/>
            <person name="Lipzen A."/>
            <person name="Lutzoni F."/>
            <person name="Magnuson J."/>
            <person name="Mondo S."/>
            <person name="Nolan M."/>
            <person name="Ohm R."/>
            <person name="Pangilinan J."/>
            <person name="Park H.-J."/>
            <person name="Ramirez L."/>
            <person name="Alfaro M."/>
            <person name="Sun H."/>
            <person name="Tritt A."/>
            <person name="Yoshinaga Y."/>
            <person name="Zwiers L.-H."/>
            <person name="Turgeon B."/>
            <person name="Goodwin S."/>
            <person name="Spatafora J."/>
            <person name="Crous P."/>
            <person name="Grigoriev I."/>
        </authorList>
    </citation>
    <scope>NUCLEOTIDE SEQUENCE</scope>
    <source>
        <strain evidence="1">CBS 101060</strain>
    </source>
</reference>
<comment type="caution">
    <text evidence="1">The sequence shown here is derived from an EMBL/GenBank/DDBJ whole genome shotgun (WGS) entry which is preliminary data.</text>
</comment>
<dbReference type="Proteomes" id="UP000799429">
    <property type="component" value="Unassembled WGS sequence"/>
</dbReference>
<accession>A0A9P4VLN0</accession>
<gene>
    <name evidence="1" type="ORF">M501DRAFT_997891</name>
</gene>
<evidence type="ECO:0000313" key="2">
    <source>
        <dbReference type="Proteomes" id="UP000799429"/>
    </source>
</evidence>